<evidence type="ECO:0008006" key="3">
    <source>
        <dbReference type="Google" id="ProtNLM"/>
    </source>
</evidence>
<proteinExistence type="predicted"/>
<dbReference type="EMBL" id="MLIQ01000042">
    <property type="protein sequence ID" value="OHU47188.1"/>
    <property type="molecule type" value="Genomic_DNA"/>
</dbReference>
<reference evidence="1 2" key="1">
    <citation type="submission" date="2016-10" db="EMBL/GenBank/DDBJ databases">
        <title>Evaluation of Human, Veterinary and Environmental Mycobacterium chelonae Isolates by Core Genome Phylogenomic Analysis, Targeted Gene Comparison, and Anti-microbial Susceptibility Patterns: A Tale of Mistaken Identities.</title>
        <authorList>
            <person name="Fogelson S.B."/>
            <person name="Camus A.C."/>
            <person name="Lorenz W."/>
            <person name="Vasireddy R."/>
            <person name="Vasireddy S."/>
            <person name="Smith T."/>
            <person name="Brown-Elliott B.A."/>
            <person name="Wallace R.J.Jr."/>
            <person name="Hasan N.A."/>
            <person name="Reischl U."/>
            <person name="Sanchez S."/>
        </authorList>
    </citation>
    <scope>NUCLEOTIDE SEQUENCE [LARGE SCALE GENOMIC DNA]</scope>
    <source>
        <strain evidence="1 2">15515</strain>
    </source>
</reference>
<name>A0A1S1LCP4_MYCCH</name>
<dbReference type="RefSeq" id="WP_070947806.1">
    <property type="nucleotide sequence ID" value="NZ_MLIQ01000042.1"/>
</dbReference>
<dbReference type="AlphaFoldDB" id="A0A1S1LCP4"/>
<organism evidence="1 2">
    <name type="scientific">Mycobacteroides chelonae</name>
    <name type="common">Mycobacterium chelonae</name>
    <dbReference type="NCBI Taxonomy" id="1774"/>
    <lineage>
        <taxon>Bacteria</taxon>
        <taxon>Bacillati</taxon>
        <taxon>Actinomycetota</taxon>
        <taxon>Actinomycetes</taxon>
        <taxon>Mycobacteriales</taxon>
        <taxon>Mycobacteriaceae</taxon>
        <taxon>Mycobacteroides</taxon>
    </lineage>
</organism>
<evidence type="ECO:0000313" key="1">
    <source>
        <dbReference type="EMBL" id="OHU47188.1"/>
    </source>
</evidence>
<evidence type="ECO:0000313" key="2">
    <source>
        <dbReference type="Proteomes" id="UP000180043"/>
    </source>
</evidence>
<protein>
    <recommendedName>
        <fullName evidence="3">Transcriptional regulator</fullName>
    </recommendedName>
</protein>
<comment type="caution">
    <text evidence="1">The sequence shown here is derived from an EMBL/GenBank/DDBJ whole genome shotgun (WGS) entry which is preliminary data.</text>
</comment>
<gene>
    <name evidence="1" type="ORF">BKG82_26395</name>
</gene>
<sequence length="270" mass="29611">MYAHAQLGSSMLRDCPRGQQRIVSAASAEAWLLAGRIAAFDLEQRVPAQDAFNHALECAGAAKEHQLAAAVLAYLALLDGSRDYSKGSETIRMARAFARRGEGCLLLNLWLDAVDAEILTRRDDIQGALQLIASAEANYREDLPRPAWLDWFTQSRLPVLRASALLTGGRSGQARVVLERALHDLPLQEVRQRATILADLAAISIAERDPATACKLLGSALQELKADSNPNSVRRIRAVRAELTEWETMKAVRALDDRLYDWATTLGAVS</sequence>
<dbReference type="Proteomes" id="UP000180043">
    <property type="component" value="Unassembled WGS sequence"/>
</dbReference>
<accession>A0A1S1LCP4</accession>